<dbReference type="PANTHER" id="PTHR43735">
    <property type="entry name" value="APOPTOSIS-INDUCING FACTOR 1"/>
    <property type="match status" value="1"/>
</dbReference>
<feature type="domain" description="FAD/NAD(P)-binding" evidence="1">
    <location>
        <begin position="18"/>
        <end position="299"/>
    </location>
</feature>
<accession>A0A2P6NZY5</accession>
<reference evidence="2 3" key="1">
    <citation type="journal article" date="2018" name="Genome Biol. Evol.">
        <title>Multiple Roots of Fruiting Body Formation in Amoebozoa.</title>
        <authorList>
            <person name="Hillmann F."/>
            <person name="Forbes G."/>
            <person name="Novohradska S."/>
            <person name="Ferling I."/>
            <person name="Riege K."/>
            <person name="Groth M."/>
            <person name="Westermann M."/>
            <person name="Marz M."/>
            <person name="Spaller T."/>
            <person name="Winckler T."/>
            <person name="Schaap P."/>
            <person name="Glockner G."/>
        </authorList>
    </citation>
    <scope>NUCLEOTIDE SEQUENCE [LARGE SCALE GENOMIC DNA]</scope>
    <source>
        <strain evidence="2 3">Jena</strain>
    </source>
</reference>
<dbReference type="AlphaFoldDB" id="A0A2P6NZY5"/>
<dbReference type="Gene3D" id="3.50.50.100">
    <property type="match status" value="1"/>
</dbReference>
<organism evidence="2 3">
    <name type="scientific">Planoprotostelium fungivorum</name>
    <dbReference type="NCBI Taxonomy" id="1890364"/>
    <lineage>
        <taxon>Eukaryota</taxon>
        <taxon>Amoebozoa</taxon>
        <taxon>Evosea</taxon>
        <taxon>Variosea</taxon>
        <taxon>Cavosteliida</taxon>
        <taxon>Cavosteliaceae</taxon>
        <taxon>Planoprotostelium</taxon>
    </lineage>
</organism>
<sequence length="382" mass="42269">MSRAGLRNSNPNMHDKSNVIVLGGSYAGARAARVLAKELPSSHRVILIEKNSHMQHLYVLPRYLLLSGHDHKAFIPYNDLFTEFSHNSAEVIQARVDRITPTHIEITRLPSDTTDRIPYSHLIYALGSHLPSPLKGMHEEIVGSMKWMEEYRKKVSNARDIILVGGGALGIRDIAEIFPDKRLLPKYDPKMHELIYDRLRRLNVDVVAGQRVTITREGDGDAGTVTTADGRVSASGDLLITCTGQKYNSSLLSSLSPSSVHPSNDSVLVRDTLQLADEIFSNVYAVGDVADTGAPKTGNAGYWQAETAARNVIRSIREEAMVPYVMTPPIIKVSVGLRYRVTQQPDENGAVRVWDDEEGRDDLDAHLMWPLFGAKAVDILNG</sequence>
<dbReference type="SUPFAM" id="SSF51905">
    <property type="entry name" value="FAD/NAD(P)-binding domain"/>
    <property type="match status" value="1"/>
</dbReference>
<dbReference type="InParanoid" id="A0A2P6NZY5"/>
<evidence type="ECO:0000259" key="1">
    <source>
        <dbReference type="Pfam" id="PF07992"/>
    </source>
</evidence>
<gene>
    <name evidence="2" type="ORF">PROFUN_00797</name>
</gene>
<evidence type="ECO:0000313" key="3">
    <source>
        <dbReference type="Proteomes" id="UP000241769"/>
    </source>
</evidence>
<dbReference type="PANTHER" id="PTHR43735:SF2">
    <property type="entry name" value="FE-REGULATED PROTEIN 8"/>
    <property type="match status" value="1"/>
</dbReference>
<dbReference type="PRINTS" id="PR00368">
    <property type="entry name" value="FADPNR"/>
</dbReference>
<keyword evidence="3" id="KW-1185">Reference proteome</keyword>
<dbReference type="InterPro" id="IPR036188">
    <property type="entry name" value="FAD/NAD-bd_sf"/>
</dbReference>
<protein>
    <recommendedName>
        <fullName evidence="1">FAD/NAD(P)-binding domain-containing protein</fullName>
    </recommendedName>
</protein>
<dbReference type="GO" id="GO:0050660">
    <property type="term" value="F:flavin adenine dinucleotide binding"/>
    <property type="evidence" value="ECO:0007669"/>
    <property type="project" value="TreeGrafter"/>
</dbReference>
<dbReference type="Pfam" id="PF07992">
    <property type="entry name" value="Pyr_redox_2"/>
    <property type="match status" value="1"/>
</dbReference>
<dbReference type="EMBL" id="MDYQ01000002">
    <property type="protein sequence ID" value="PRP89533.1"/>
    <property type="molecule type" value="Genomic_DNA"/>
</dbReference>
<dbReference type="STRING" id="1890364.A0A2P6NZY5"/>
<name>A0A2P6NZY5_9EUKA</name>
<dbReference type="Proteomes" id="UP000241769">
    <property type="component" value="Unassembled WGS sequence"/>
</dbReference>
<dbReference type="GO" id="GO:0005737">
    <property type="term" value="C:cytoplasm"/>
    <property type="evidence" value="ECO:0007669"/>
    <property type="project" value="TreeGrafter"/>
</dbReference>
<dbReference type="GO" id="GO:0004174">
    <property type="term" value="F:electron-transferring-flavoprotein dehydrogenase activity"/>
    <property type="evidence" value="ECO:0007669"/>
    <property type="project" value="TreeGrafter"/>
</dbReference>
<dbReference type="OrthoDB" id="202203at2759"/>
<comment type="caution">
    <text evidence="2">The sequence shown here is derived from an EMBL/GenBank/DDBJ whole genome shotgun (WGS) entry which is preliminary data.</text>
</comment>
<proteinExistence type="predicted"/>
<dbReference type="InterPro" id="IPR023753">
    <property type="entry name" value="FAD/NAD-binding_dom"/>
</dbReference>
<evidence type="ECO:0000313" key="2">
    <source>
        <dbReference type="EMBL" id="PRP89533.1"/>
    </source>
</evidence>